<dbReference type="STRING" id="661089.ciss_01120"/>
<comment type="caution">
    <text evidence="9">The sequence shown here is derived from an EMBL/GenBank/DDBJ whole genome shotgun (WGS) entry which is preliminary data.</text>
</comment>
<feature type="transmembrane region" description="Helical" evidence="8">
    <location>
        <begin position="6"/>
        <end position="27"/>
    </location>
</feature>
<evidence type="ECO:0000256" key="4">
    <source>
        <dbReference type="ARBA" id="ARBA00022989"/>
    </source>
</evidence>
<dbReference type="HAMAP" id="MF_01521">
    <property type="entry name" value="MntP_pump"/>
    <property type="match status" value="1"/>
</dbReference>
<dbReference type="AlphaFoldDB" id="A0A1L8CZ93"/>
<dbReference type="InterPro" id="IPR003810">
    <property type="entry name" value="Mntp/YtaF"/>
</dbReference>
<feature type="transmembrane region" description="Helical" evidence="8">
    <location>
        <begin position="34"/>
        <end position="56"/>
    </location>
</feature>
<dbReference type="Pfam" id="PF02659">
    <property type="entry name" value="Mntp"/>
    <property type="match status" value="1"/>
</dbReference>
<dbReference type="PANTHER" id="PTHR35529">
    <property type="entry name" value="MANGANESE EFFLUX PUMP MNTP-RELATED"/>
    <property type="match status" value="1"/>
</dbReference>
<organism evidence="9 10">
    <name type="scientific">Carboxydothermus islandicus</name>
    <dbReference type="NCBI Taxonomy" id="661089"/>
    <lineage>
        <taxon>Bacteria</taxon>
        <taxon>Bacillati</taxon>
        <taxon>Bacillota</taxon>
        <taxon>Clostridia</taxon>
        <taxon>Thermoanaerobacterales</taxon>
        <taxon>Thermoanaerobacteraceae</taxon>
        <taxon>Carboxydothermus</taxon>
    </lineage>
</organism>
<comment type="similarity">
    <text evidence="8">Belongs to the MntP (TC 9.B.29) family.</text>
</comment>
<evidence type="ECO:0000256" key="2">
    <source>
        <dbReference type="ARBA" id="ARBA00022475"/>
    </source>
</evidence>
<evidence type="ECO:0000256" key="5">
    <source>
        <dbReference type="ARBA" id="ARBA00023065"/>
    </source>
</evidence>
<comment type="subcellular location">
    <subcellularLocation>
        <location evidence="8">Cell membrane</location>
        <topology evidence="8">Multi-pass membrane protein</topology>
    </subcellularLocation>
</comment>
<accession>A0A1L8CZ93</accession>
<proteinExistence type="inferred from homology"/>
<keyword evidence="1 8" id="KW-0813">Transport</keyword>
<dbReference type="InterPro" id="IPR022929">
    <property type="entry name" value="Put_MntP"/>
</dbReference>
<evidence type="ECO:0000256" key="7">
    <source>
        <dbReference type="ARBA" id="ARBA00023211"/>
    </source>
</evidence>
<dbReference type="GO" id="GO:0005886">
    <property type="term" value="C:plasma membrane"/>
    <property type="evidence" value="ECO:0007669"/>
    <property type="project" value="UniProtKB-SubCell"/>
</dbReference>
<keyword evidence="6 8" id="KW-0472">Membrane</keyword>
<dbReference type="OrthoDB" id="1679700at2"/>
<evidence type="ECO:0000256" key="6">
    <source>
        <dbReference type="ARBA" id="ARBA00023136"/>
    </source>
</evidence>
<reference evidence="10" key="1">
    <citation type="submission" date="2016-12" db="EMBL/GenBank/DDBJ databases">
        <title>Draft Genome Sequences od Carboxydothermus pertinax and islandicus, Hydrogenogenic Carboxydotrophic Bacteria.</title>
        <authorList>
            <person name="Fukuyama Y."/>
            <person name="Ohmae K."/>
            <person name="Yoneda Y."/>
            <person name="Yoshida T."/>
            <person name="Sako Y."/>
        </authorList>
    </citation>
    <scope>NUCLEOTIDE SEQUENCE [LARGE SCALE GENOMIC DNA]</scope>
    <source>
        <strain evidence="10">SET</strain>
    </source>
</reference>
<name>A0A1L8CZ93_9THEO</name>
<sequence length="180" mass="19432">MSLWEIFLLAVALGTDSFSLCVGLGMGKIKRKEIIALSFTVLVYHIVMPVLGWFAGDLTGRFLGKVATYIGGAILIYLGYKMIRHGISRDEELPRVTYNLVGLLLIGLSVSMDALSVGFTLGTVKVNLWFVALITGVVAGVMTLSGLWLGRRVSKVFGDRAQIVGGLILLLIAGKLLFRG</sequence>
<keyword evidence="2 8" id="KW-1003">Cell membrane</keyword>
<evidence type="ECO:0000313" key="9">
    <source>
        <dbReference type="EMBL" id="GAV24179.1"/>
    </source>
</evidence>
<gene>
    <name evidence="8" type="primary">mntP</name>
    <name evidence="9" type="ORF">ciss_01120</name>
</gene>
<feature type="transmembrane region" description="Helical" evidence="8">
    <location>
        <begin position="62"/>
        <end position="80"/>
    </location>
</feature>
<evidence type="ECO:0000256" key="3">
    <source>
        <dbReference type="ARBA" id="ARBA00022692"/>
    </source>
</evidence>
<keyword evidence="3 8" id="KW-0812">Transmembrane</keyword>
<evidence type="ECO:0000256" key="8">
    <source>
        <dbReference type="HAMAP-Rule" id="MF_01521"/>
    </source>
</evidence>
<keyword evidence="4 8" id="KW-1133">Transmembrane helix</keyword>
<dbReference type="RefSeq" id="WP_075864396.1">
    <property type="nucleotide sequence ID" value="NZ_BDJL01000001.1"/>
</dbReference>
<feature type="transmembrane region" description="Helical" evidence="8">
    <location>
        <begin position="100"/>
        <end position="122"/>
    </location>
</feature>
<protein>
    <recommendedName>
        <fullName evidence="8">Putative manganese efflux pump MntP</fullName>
    </recommendedName>
</protein>
<evidence type="ECO:0000256" key="1">
    <source>
        <dbReference type="ARBA" id="ARBA00022448"/>
    </source>
</evidence>
<dbReference type="Proteomes" id="UP000187338">
    <property type="component" value="Unassembled WGS sequence"/>
</dbReference>
<dbReference type="GO" id="GO:0005384">
    <property type="term" value="F:manganese ion transmembrane transporter activity"/>
    <property type="evidence" value="ECO:0007669"/>
    <property type="project" value="UniProtKB-UniRule"/>
</dbReference>
<dbReference type="PANTHER" id="PTHR35529:SF1">
    <property type="entry name" value="MANGANESE EFFLUX PUMP MNTP-RELATED"/>
    <property type="match status" value="1"/>
</dbReference>
<feature type="transmembrane region" description="Helical" evidence="8">
    <location>
        <begin position="128"/>
        <end position="149"/>
    </location>
</feature>
<dbReference type="EMBL" id="BDJL01000001">
    <property type="protein sequence ID" value="GAV24179.1"/>
    <property type="molecule type" value="Genomic_DNA"/>
</dbReference>
<keyword evidence="5 8" id="KW-0406">Ion transport</keyword>
<comment type="function">
    <text evidence="8">Probably functions as a manganese efflux pump.</text>
</comment>
<keyword evidence="7 8" id="KW-0464">Manganese</keyword>
<keyword evidence="10" id="KW-1185">Reference proteome</keyword>
<evidence type="ECO:0000313" key="10">
    <source>
        <dbReference type="Proteomes" id="UP000187338"/>
    </source>
</evidence>